<keyword evidence="10" id="KW-0255">Endonuclease</keyword>
<evidence type="ECO:0000256" key="4">
    <source>
        <dbReference type="ARBA" id="ARBA00022679"/>
    </source>
</evidence>
<keyword evidence="13" id="KW-0238">DNA-binding</keyword>
<proteinExistence type="predicted"/>
<sequence>MFFVQSKYVLLTYAQCGDLDEWAVSNHLSALGAECIVAREVHPTTGGVHLHVFVDFGRKFRSRSVRVFDVEGRHPNVVPSRGTPEKGYDYAIKDGDVVAGGLERPEPRGGMSVGAQKISNIAHLCETTTEFLELFDEMDRGNLIKGFTNIRSYADWRYRPEAPEYKAPGGITFVGGDVDGRDEWLAQSGIGSEEPLIGMCPLRSARTVRILGCFLWGLCLAHSRSVLRKLRRRPSFAWVLTYLGRRKCLVVYGPTRMGKTLWARSLGKHVYFGGQFSGKVAFSESESAEYAVFDDMRGGICFFHMWKDWLGCQSEFMIKEMYRDPRLLKWGKVSIWLANRDPREEMRCSKDFTDGDIDWLEGNCIFVEVNETIFRASTGQDCGSLGATASQMPPCPLRCLI</sequence>
<keyword evidence="7" id="KW-0540">Nuclease</keyword>
<evidence type="ECO:0000256" key="2">
    <source>
        <dbReference type="ARBA" id="ARBA00014531"/>
    </source>
</evidence>
<evidence type="ECO:0000256" key="8">
    <source>
        <dbReference type="ARBA" id="ARBA00022723"/>
    </source>
</evidence>
<dbReference type="Gene3D" id="3.40.1310.20">
    <property type="match status" value="1"/>
</dbReference>
<evidence type="ECO:0000256" key="7">
    <source>
        <dbReference type="ARBA" id="ARBA00022722"/>
    </source>
</evidence>
<dbReference type="GO" id="GO:0016787">
    <property type="term" value="F:hydrolase activity"/>
    <property type="evidence" value="ECO:0007669"/>
    <property type="project" value="UniProtKB-KW"/>
</dbReference>
<evidence type="ECO:0000256" key="13">
    <source>
        <dbReference type="ARBA" id="ARBA00023125"/>
    </source>
</evidence>
<evidence type="ECO:0000256" key="3">
    <source>
        <dbReference type="ARBA" id="ARBA00022562"/>
    </source>
</evidence>
<evidence type="ECO:0000256" key="11">
    <source>
        <dbReference type="ARBA" id="ARBA00022801"/>
    </source>
</evidence>
<organism evidence="15">
    <name type="scientific">Emberiza spodocephala Genomoviridae sp</name>
    <dbReference type="NCBI Taxonomy" id="2814950"/>
    <lineage>
        <taxon>Viruses</taxon>
        <taxon>Monodnaviria</taxon>
        <taxon>Shotokuvirae</taxon>
        <taxon>Cressdnaviricota</taxon>
        <taxon>Repensiviricetes</taxon>
        <taxon>Geplafuvirales</taxon>
        <taxon>Genomoviridae</taxon>
    </lineage>
</organism>
<keyword evidence="3" id="KW-1048">Host nucleus</keyword>
<protein>
    <recommendedName>
        <fullName evidence="2">Replication-associated protein</fullName>
    </recommendedName>
</protein>
<reference evidence="15" key="1">
    <citation type="submission" date="2020-10" db="EMBL/GenBank/DDBJ databases">
        <title>CRESS DNA virus dark matter in the feces of wild birds.</title>
        <authorList>
            <person name="Yang S."/>
            <person name="Zhang W."/>
        </authorList>
    </citation>
    <scope>NUCLEOTIDE SEQUENCE</scope>
    <source>
        <strain evidence="15">Bfb129gen3</strain>
    </source>
</reference>
<dbReference type="GO" id="GO:0003677">
    <property type="term" value="F:DNA binding"/>
    <property type="evidence" value="ECO:0007669"/>
    <property type="project" value="UniProtKB-KW"/>
</dbReference>
<dbReference type="InterPro" id="IPR027417">
    <property type="entry name" value="P-loop_NTPase"/>
</dbReference>
<evidence type="ECO:0000256" key="10">
    <source>
        <dbReference type="ARBA" id="ARBA00022759"/>
    </source>
</evidence>
<keyword evidence="11" id="KW-0378">Hydrolase</keyword>
<dbReference type="InterPro" id="IPR049912">
    <property type="entry name" value="CRESS_DNA_REP"/>
</dbReference>
<evidence type="ECO:0000256" key="9">
    <source>
        <dbReference type="ARBA" id="ARBA00022741"/>
    </source>
</evidence>
<keyword evidence="8" id="KW-0479">Metal-binding</keyword>
<keyword evidence="6" id="KW-0235">DNA replication</keyword>
<keyword evidence="5" id="KW-0548">Nucleotidyltransferase</keyword>
<evidence type="ECO:0000256" key="1">
    <source>
        <dbReference type="ARBA" id="ARBA00004147"/>
    </source>
</evidence>
<evidence type="ECO:0000256" key="5">
    <source>
        <dbReference type="ARBA" id="ARBA00022695"/>
    </source>
</evidence>
<feature type="domain" description="CRESS-DNA virus Rep endonuclease" evidence="14">
    <location>
        <begin position="3"/>
        <end position="107"/>
    </location>
</feature>
<evidence type="ECO:0000259" key="14">
    <source>
        <dbReference type="PROSITE" id="PS52020"/>
    </source>
</evidence>
<dbReference type="GO" id="GO:0006260">
    <property type="term" value="P:DNA replication"/>
    <property type="evidence" value="ECO:0007669"/>
    <property type="project" value="UniProtKB-KW"/>
</dbReference>
<dbReference type="GO" id="GO:0042025">
    <property type="term" value="C:host cell nucleus"/>
    <property type="evidence" value="ECO:0007669"/>
    <property type="project" value="UniProtKB-SubCell"/>
</dbReference>
<dbReference type="EMBL" id="MW182922">
    <property type="protein sequence ID" value="QTE03611.1"/>
    <property type="molecule type" value="Genomic_DNA"/>
</dbReference>
<dbReference type="PROSITE" id="PS52020">
    <property type="entry name" value="CRESS_DNA_REP"/>
    <property type="match status" value="1"/>
</dbReference>
<dbReference type="Pfam" id="PF00799">
    <property type="entry name" value="Gemini_AL1"/>
    <property type="match status" value="1"/>
</dbReference>
<keyword evidence="12" id="KW-0190">Covalent protein-DNA linkage</keyword>
<evidence type="ECO:0000256" key="12">
    <source>
        <dbReference type="ARBA" id="ARBA00023124"/>
    </source>
</evidence>
<comment type="subcellular location">
    <subcellularLocation>
        <location evidence="1">Host nucleus</location>
    </subcellularLocation>
</comment>
<accession>A0A8A4XBM3</accession>
<name>A0A8A4XBM3_9VIRU</name>
<dbReference type="GO" id="GO:0000166">
    <property type="term" value="F:nucleotide binding"/>
    <property type="evidence" value="ECO:0007669"/>
    <property type="project" value="UniProtKB-KW"/>
</dbReference>
<dbReference type="GO" id="GO:0046872">
    <property type="term" value="F:metal ion binding"/>
    <property type="evidence" value="ECO:0007669"/>
    <property type="project" value="UniProtKB-KW"/>
</dbReference>
<evidence type="ECO:0000313" key="15">
    <source>
        <dbReference type="EMBL" id="QTE03611.1"/>
    </source>
</evidence>
<dbReference type="Gene3D" id="3.40.50.300">
    <property type="entry name" value="P-loop containing nucleotide triphosphate hydrolases"/>
    <property type="match status" value="1"/>
</dbReference>
<dbReference type="GO" id="GO:0004519">
    <property type="term" value="F:endonuclease activity"/>
    <property type="evidence" value="ECO:0007669"/>
    <property type="project" value="UniProtKB-KW"/>
</dbReference>
<keyword evidence="9" id="KW-0547">Nucleotide-binding</keyword>
<dbReference type="GO" id="GO:0016779">
    <property type="term" value="F:nucleotidyltransferase activity"/>
    <property type="evidence" value="ECO:0007669"/>
    <property type="project" value="UniProtKB-KW"/>
</dbReference>
<evidence type="ECO:0000256" key="6">
    <source>
        <dbReference type="ARBA" id="ARBA00022705"/>
    </source>
</evidence>
<keyword evidence="4" id="KW-0808">Transferase</keyword>
<dbReference type="SUPFAM" id="SSF55464">
    <property type="entry name" value="Origin of replication-binding domain, RBD-like"/>
    <property type="match status" value="1"/>
</dbReference>